<dbReference type="Pfam" id="PF13538">
    <property type="entry name" value="UvrD_C_2"/>
    <property type="match status" value="1"/>
</dbReference>
<gene>
    <name evidence="6" type="ORF">H8S22_06165</name>
</gene>
<dbReference type="CDD" id="cd18809">
    <property type="entry name" value="SF1_C_RecD"/>
    <property type="match status" value="1"/>
</dbReference>
<dbReference type="InterPro" id="IPR041451">
    <property type="entry name" value="RecD2_SH13"/>
</dbReference>
<evidence type="ECO:0000259" key="4">
    <source>
        <dbReference type="Pfam" id="PF14490"/>
    </source>
</evidence>
<organism evidence="6 7">
    <name type="scientific">Anaerostipes hominis</name>
    <name type="common">ex Liu et al. 2021</name>
    <dbReference type="NCBI Taxonomy" id="2763018"/>
    <lineage>
        <taxon>Bacteria</taxon>
        <taxon>Bacillati</taxon>
        <taxon>Bacillota</taxon>
        <taxon>Clostridia</taxon>
        <taxon>Lachnospirales</taxon>
        <taxon>Lachnospiraceae</taxon>
        <taxon>Anaerostipes</taxon>
    </lineage>
</organism>
<dbReference type="Gene3D" id="2.30.30.940">
    <property type="match status" value="1"/>
</dbReference>
<name>A0ABR7FPR4_9FIRM</name>
<keyword evidence="7" id="KW-1185">Reference proteome</keyword>
<dbReference type="EMBL" id="JACOOS010000005">
    <property type="protein sequence ID" value="MBC5677205.1"/>
    <property type="molecule type" value="Genomic_DNA"/>
</dbReference>
<evidence type="ECO:0000256" key="2">
    <source>
        <dbReference type="ARBA" id="ARBA00022840"/>
    </source>
</evidence>
<comment type="caution">
    <text evidence="6">The sequence shown here is derived from an EMBL/GenBank/DDBJ whole genome shotgun (WGS) entry which is preliminary data.</text>
</comment>
<evidence type="ECO:0000259" key="3">
    <source>
        <dbReference type="Pfam" id="PF13538"/>
    </source>
</evidence>
<feature type="domain" description="ATP-dependent RecD2 DNA helicase SH3" evidence="5">
    <location>
        <begin position="575"/>
        <end position="645"/>
    </location>
</feature>
<reference evidence="6 7" key="1">
    <citation type="submission" date="2020-08" db="EMBL/GenBank/DDBJ databases">
        <title>Genome public.</title>
        <authorList>
            <person name="Liu C."/>
            <person name="Sun Q."/>
        </authorList>
    </citation>
    <scope>NUCLEOTIDE SEQUENCE [LARGE SCALE GENOMIC DNA]</scope>
    <source>
        <strain evidence="6 7">NSJ-7</strain>
    </source>
</reference>
<dbReference type="PANTHER" id="PTHR43788">
    <property type="entry name" value="DNA2/NAM7 HELICASE FAMILY MEMBER"/>
    <property type="match status" value="1"/>
</dbReference>
<dbReference type="SUPFAM" id="SSF52540">
    <property type="entry name" value="P-loop containing nucleoside triphosphate hydrolases"/>
    <property type="match status" value="2"/>
</dbReference>
<accession>A0ABR7FPR4</accession>
<dbReference type="InterPro" id="IPR027417">
    <property type="entry name" value="P-loop_NTPase"/>
</dbReference>
<dbReference type="Pfam" id="PF13245">
    <property type="entry name" value="AAA_19"/>
    <property type="match status" value="1"/>
</dbReference>
<dbReference type="InterPro" id="IPR050534">
    <property type="entry name" value="Coronavir_polyprotein_1ab"/>
</dbReference>
<evidence type="ECO:0000259" key="5">
    <source>
        <dbReference type="Pfam" id="PF18335"/>
    </source>
</evidence>
<keyword evidence="1" id="KW-0547">Nucleotide-binding</keyword>
<protein>
    <submittedName>
        <fullName evidence="6">AAA family ATPase</fullName>
    </submittedName>
</protein>
<keyword evidence="2" id="KW-0067">ATP-binding</keyword>
<evidence type="ECO:0000256" key="1">
    <source>
        <dbReference type="ARBA" id="ARBA00022741"/>
    </source>
</evidence>
<feature type="domain" description="UvrD-like helicase C-terminal" evidence="3">
    <location>
        <begin position="663"/>
        <end position="708"/>
    </location>
</feature>
<dbReference type="Pfam" id="PF14490">
    <property type="entry name" value="HHH_RecD2"/>
    <property type="match status" value="1"/>
</dbReference>
<dbReference type="InterPro" id="IPR027785">
    <property type="entry name" value="UvrD-like_helicase_C"/>
</dbReference>
<sequence>MNYIEIKGKIVKVFASNISWASILIFLEEECFQSKEVQAMHLKDHVMKAAGNIMSAGEECEITAKGYAKIDPKYGLQFHVLESSIREPKTEQSIFKFLTKFIDGVGDITARAAVNTFGVATLDVIKNHPERLVEAGVSKKKAEKIHESYLSNKIYEEISDFFHGDVTQNQVIKIYHAFGKDSIRRLKENVYFLITDLDGFGFKKVDKLALASGIQRDSQIRIDAAITEILKQNEFQGNCYCEVDAFESLARDFLKENCVDPKVVAKCLAEQHRLRNIVIREDKIYRRAVYDAEDNVAKKIVELCKRTKGFYESKDIEAAYQTLSHGFYSLDEIQKKAVFRSLRNGMSIIYGGPGKGKTSIIQMICDIWEYLAVKPKYQKEHGSIVLLAPTGRAAQRMNESTGRPAMTFHRFMASLKNKNSAVAREFDNEKTLYIIDEASMCDILLLSNLFKRETLKHCVIVGDSNQIPSIGPGKVLWDIINSGVVPATKLEVSYRFGGNISVNSDMVLAGRGEKIVTGAADGADFSTFLHTDAIEIKNETLRRYKLRCKYFGVRETMCIVANRQKRGGPLASENLNLELQEFMNSQGEKIPGSGLRVRDRVMYTHNDYEKECIDRKGNVSLGVFNGDLGIIESYSKEDESIRVSFDDGRSAEFKISYLSSLTLAYALTIHKAQGSEAKAIIISLSNREIYNFNRNLLYTGITRAKSHLDLLGTKKALKIAIGKIGSINRSTTLIQRIHYYMKQ</sequence>
<evidence type="ECO:0000313" key="6">
    <source>
        <dbReference type="EMBL" id="MBC5677205.1"/>
    </source>
</evidence>
<dbReference type="CDD" id="cd17933">
    <property type="entry name" value="DEXSc_RecD-like"/>
    <property type="match status" value="1"/>
</dbReference>
<dbReference type="Pfam" id="PF18335">
    <property type="entry name" value="SH3_13"/>
    <property type="match status" value="1"/>
</dbReference>
<dbReference type="Gene3D" id="1.10.10.2220">
    <property type="match status" value="1"/>
</dbReference>
<dbReference type="PANTHER" id="PTHR43788:SF6">
    <property type="entry name" value="DNA HELICASE B"/>
    <property type="match status" value="1"/>
</dbReference>
<dbReference type="InterPro" id="IPR029493">
    <property type="entry name" value="RecD2-like_HHH"/>
</dbReference>
<proteinExistence type="predicted"/>
<evidence type="ECO:0000313" key="7">
    <source>
        <dbReference type="Proteomes" id="UP000635828"/>
    </source>
</evidence>
<dbReference type="Gene3D" id="3.40.50.300">
    <property type="entry name" value="P-loop containing nucleotide triphosphate hydrolases"/>
    <property type="match status" value="2"/>
</dbReference>
<dbReference type="Proteomes" id="UP000635828">
    <property type="component" value="Unassembled WGS sequence"/>
</dbReference>
<feature type="domain" description="ATP-dependent RecD2 DNA helicase-like helix-hairpin-helix" evidence="4">
    <location>
        <begin position="164"/>
        <end position="240"/>
    </location>
</feature>
<dbReference type="RefSeq" id="WP_024727376.1">
    <property type="nucleotide sequence ID" value="NZ_JACOOS010000005.1"/>
</dbReference>